<keyword evidence="3" id="KW-1185">Reference proteome</keyword>
<dbReference type="Pfam" id="PF03374">
    <property type="entry name" value="ANT"/>
    <property type="match status" value="1"/>
</dbReference>
<dbReference type="EMBL" id="LN650648">
    <property type="protein sequence ID" value="CEI73350.1"/>
    <property type="molecule type" value="Genomic_DNA"/>
</dbReference>
<evidence type="ECO:0000259" key="1">
    <source>
        <dbReference type="PROSITE" id="PS51750"/>
    </source>
</evidence>
<accession>A0A2P2BSN5</accession>
<dbReference type="GO" id="GO:0003677">
    <property type="term" value="F:DNA binding"/>
    <property type="evidence" value="ECO:0007669"/>
    <property type="project" value="InterPro"/>
</dbReference>
<dbReference type="SMART" id="SM01040">
    <property type="entry name" value="Bro-N"/>
    <property type="match status" value="1"/>
</dbReference>
<dbReference type="PANTHER" id="PTHR36180">
    <property type="entry name" value="DNA-BINDING PROTEIN-RELATED-RELATED"/>
    <property type="match status" value="1"/>
</dbReference>
<organism evidence="2 3">
    <name type="scientific">Romboutsia hominis</name>
    <dbReference type="NCBI Taxonomy" id="1507512"/>
    <lineage>
        <taxon>Bacteria</taxon>
        <taxon>Bacillati</taxon>
        <taxon>Bacillota</taxon>
        <taxon>Clostridia</taxon>
        <taxon>Peptostreptococcales</taxon>
        <taxon>Peptostreptococcaceae</taxon>
        <taxon>Romboutsia</taxon>
    </lineage>
</organism>
<dbReference type="RefSeq" id="WP_166505674.1">
    <property type="nucleotide sequence ID" value="NZ_LN650648.1"/>
</dbReference>
<dbReference type="AlphaFoldDB" id="A0A2P2BSN5"/>
<name>A0A2P2BSN5_9FIRM</name>
<reference evidence="2 3" key="1">
    <citation type="submission" date="2014-09" db="EMBL/GenBank/DDBJ databases">
        <authorList>
            <person name="Hornung B.V."/>
        </authorList>
    </citation>
    <scope>NUCLEOTIDE SEQUENCE [LARGE SCALE GENOMIC DNA]</scope>
    <source>
        <strain evidence="2 3">FRIFI</strain>
    </source>
</reference>
<protein>
    <submittedName>
        <fullName evidence="2">Prophage antirepressor</fullName>
    </submittedName>
</protein>
<proteinExistence type="predicted"/>
<dbReference type="PANTHER" id="PTHR36180:SF2">
    <property type="entry name" value="BRO FAMILY PROTEIN"/>
    <property type="match status" value="1"/>
</dbReference>
<dbReference type="InterPro" id="IPR003497">
    <property type="entry name" value="BRO_N_domain"/>
</dbReference>
<feature type="domain" description="Bro-N" evidence="1">
    <location>
        <begin position="1"/>
        <end position="116"/>
    </location>
</feature>
<evidence type="ECO:0000313" key="2">
    <source>
        <dbReference type="EMBL" id="CEI73350.1"/>
    </source>
</evidence>
<dbReference type="Proteomes" id="UP000245695">
    <property type="component" value="Chromosome 1"/>
</dbReference>
<gene>
    <name evidence="2" type="ORF">FRIFI_1819</name>
</gene>
<dbReference type="PROSITE" id="PS51750">
    <property type="entry name" value="BRO_N"/>
    <property type="match status" value="1"/>
</dbReference>
<dbReference type="Pfam" id="PF02498">
    <property type="entry name" value="Bro-N"/>
    <property type="match status" value="1"/>
</dbReference>
<sequence>MNGVSVFTNKEFGDVSVISVDGKPYFDGIDVCKILGYKNKNDAINRHCKKDTIVFHDSVLVTGKKVNGDNIKKTIKRAFISEGNLYRLIIKSKNKEAEKFEKWVMDEVLPTIRKEGGYYHDHRFVEKLIRICNSQHRDIERLICDRKANEPYINIGKTVSSSDNAISIGGFAKVLKNIGVDIGRNRLFAWFRANGYIMKQGMENQPKQVYIDRGLFVTRQYSINTSDGIRISVTPYITGKGQVYFIDKIREEFCYGRFYKNV</sequence>
<dbReference type="KEGG" id="rhom:FRIFI_1819"/>
<dbReference type="InterPro" id="IPR005039">
    <property type="entry name" value="Ant_C"/>
</dbReference>
<evidence type="ECO:0000313" key="3">
    <source>
        <dbReference type="Proteomes" id="UP000245695"/>
    </source>
</evidence>